<dbReference type="PANTHER" id="PTHR43811:SF19">
    <property type="entry name" value="39 KDA FK506-BINDING NUCLEAR PROTEIN"/>
    <property type="match status" value="1"/>
</dbReference>
<evidence type="ECO:0000313" key="9">
    <source>
        <dbReference type="Proteomes" id="UP001286313"/>
    </source>
</evidence>
<keyword evidence="2 4" id="KW-0697">Rotamase</keyword>
<evidence type="ECO:0000259" key="7">
    <source>
        <dbReference type="PROSITE" id="PS50059"/>
    </source>
</evidence>
<gene>
    <name evidence="8" type="ORF">Pcinc_013348</name>
</gene>
<dbReference type="InterPro" id="IPR023566">
    <property type="entry name" value="PPIase_Fpr3/Fpr4-like"/>
</dbReference>
<evidence type="ECO:0000256" key="1">
    <source>
        <dbReference type="ARBA" id="ARBA00000971"/>
    </source>
</evidence>
<dbReference type="PANTHER" id="PTHR43811">
    <property type="entry name" value="FKBP-TYPE PEPTIDYL-PROLYL CIS-TRANS ISOMERASE FKPA"/>
    <property type="match status" value="1"/>
</dbReference>
<evidence type="ECO:0000256" key="2">
    <source>
        <dbReference type="ARBA" id="ARBA00023110"/>
    </source>
</evidence>
<dbReference type="Proteomes" id="UP001286313">
    <property type="component" value="Unassembled WGS sequence"/>
</dbReference>
<comment type="catalytic activity">
    <reaction evidence="1 4 5">
        <text>[protein]-peptidylproline (omega=180) = [protein]-peptidylproline (omega=0)</text>
        <dbReference type="Rhea" id="RHEA:16237"/>
        <dbReference type="Rhea" id="RHEA-COMP:10747"/>
        <dbReference type="Rhea" id="RHEA-COMP:10748"/>
        <dbReference type="ChEBI" id="CHEBI:83833"/>
        <dbReference type="ChEBI" id="CHEBI:83834"/>
        <dbReference type="EC" id="5.2.1.8"/>
    </reaction>
</comment>
<dbReference type="GO" id="GO:0000785">
    <property type="term" value="C:chromatin"/>
    <property type="evidence" value="ECO:0007669"/>
    <property type="project" value="TreeGrafter"/>
</dbReference>
<dbReference type="Gene3D" id="2.60.120.340">
    <property type="entry name" value="Nucleoplasmin core domain"/>
    <property type="match status" value="1"/>
</dbReference>
<evidence type="ECO:0000256" key="3">
    <source>
        <dbReference type="ARBA" id="ARBA00023235"/>
    </source>
</evidence>
<evidence type="ECO:0000313" key="8">
    <source>
        <dbReference type="EMBL" id="KAK3882268.1"/>
    </source>
</evidence>
<dbReference type="InterPro" id="IPR001179">
    <property type="entry name" value="PPIase_FKBP_dom"/>
</dbReference>
<dbReference type="Gene3D" id="3.10.50.40">
    <property type="match status" value="1"/>
</dbReference>
<comment type="similarity">
    <text evidence="4">Belongs to the FKBP-type PPIase family.</text>
</comment>
<dbReference type="PIRSF" id="PIRSF001473">
    <property type="entry name" value="FK506-bp_FPR3"/>
    <property type="match status" value="1"/>
</dbReference>
<name>A0AAE1FX21_PETCI</name>
<dbReference type="InterPro" id="IPR041232">
    <property type="entry name" value="NPL"/>
</dbReference>
<evidence type="ECO:0000256" key="4">
    <source>
        <dbReference type="PIRNR" id="PIRNR001473"/>
    </source>
</evidence>
<accession>A0AAE1FX21</accession>
<dbReference type="EC" id="5.2.1.8" evidence="4"/>
<dbReference type="AlphaFoldDB" id="A0AAE1FX21"/>
<keyword evidence="9" id="KW-1185">Reference proteome</keyword>
<dbReference type="GO" id="GO:0003755">
    <property type="term" value="F:peptidyl-prolyl cis-trans isomerase activity"/>
    <property type="evidence" value="ECO:0007669"/>
    <property type="project" value="UniProtKB-KW"/>
</dbReference>
<feature type="compositionally biased region" description="Basic and acidic residues" evidence="6">
    <location>
        <begin position="162"/>
        <end position="188"/>
    </location>
</feature>
<dbReference type="SUPFAM" id="SSF54534">
    <property type="entry name" value="FKBP-like"/>
    <property type="match status" value="1"/>
</dbReference>
<evidence type="ECO:0000256" key="5">
    <source>
        <dbReference type="PROSITE-ProRule" id="PRU00277"/>
    </source>
</evidence>
<feature type="region of interest" description="Disordered" evidence="6">
    <location>
        <begin position="97"/>
        <end position="342"/>
    </location>
</feature>
<dbReference type="GO" id="GO:0005730">
    <property type="term" value="C:nucleolus"/>
    <property type="evidence" value="ECO:0007669"/>
    <property type="project" value="TreeGrafter"/>
</dbReference>
<feature type="domain" description="PPIase FKBP-type" evidence="7">
    <location>
        <begin position="376"/>
        <end position="464"/>
    </location>
</feature>
<evidence type="ECO:0000256" key="6">
    <source>
        <dbReference type="SAM" id="MobiDB-lite"/>
    </source>
</evidence>
<keyword evidence="3 4" id="KW-0413">Isomerase</keyword>
<dbReference type="EMBL" id="JAWQEG010001111">
    <property type="protein sequence ID" value="KAK3882268.1"/>
    <property type="molecule type" value="Genomic_DNA"/>
</dbReference>
<dbReference type="PROSITE" id="PS50059">
    <property type="entry name" value="FKBP_PPIASE"/>
    <property type="match status" value="1"/>
</dbReference>
<feature type="compositionally biased region" description="Basic and acidic residues" evidence="6">
    <location>
        <begin position="282"/>
        <end position="292"/>
    </location>
</feature>
<dbReference type="InterPro" id="IPR046357">
    <property type="entry name" value="PPIase_dom_sf"/>
</dbReference>
<feature type="compositionally biased region" description="Acidic residues" evidence="6">
    <location>
        <begin position="194"/>
        <end position="230"/>
    </location>
</feature>
<feature type="compositionally biased region" description="Acidic residues" evidence="6">
    <location>
        <begin position="97"/>
        <end position="123"/>
    </location>
</feature>
<comment type="caution">
    <text evidence="8">The sequence shown here is derived from an EMBL/GenBank/DDBJ whole genome shotgun (WGS) entry which is preliminary data.</text>
</comment>
<organism evidence="8 9">
    <name type="scientific">Petrolisthes cinctipes</name>
    <name type="common">Flat porcelain crab</name>
    <dbReference type="NCBI Taxonomy" id="88211"/>
    <lineage>
        <taxon>Eukaryota</taxon>
        <taxon>Metazoa</taxon>
        <taxon>Ecdysozoa</taxon>
        <taxon>Arthropoda</taxon>
        <taxon>Crustacea</taxon>
        <taxon>Multicrustacea</taxon>
        <taxon>Malacostraca</taxon>
        <taxon>Eumalacostraca</taxon>
        <taxon>Eucarida</taxon>
        <taxon>Decapoda</taxon>
        <taxon>Pleocyemata</taxon>
        <taxon>Anomura</taxon>
        <taxon>Galatheoidea</taxon>
        <taxon>Porcellanidae</taxon>
        <taxon>Petrolisthes</taxon>
    </lineage>
</organism>
<dbReference type="Pfam" id="PF00254">
    <property type="entry name" value="FKBP_C"/>
    <property type="match status" value="1"/>
</dbReference>
<dbReference type="Pfam" id="PF17800">
    <property type="entry name" value="NPL"/>
    <property type="match status" value="1"/>
</dbReference>
<reference evidence="8" key="1">
    <citation type="submission" date="2023-10" db="EMBL/GenBank/DDBJ databases">
        <title>Genome assemblies of two species of porcelain crab, Petrolisthes cinctipes and Petrolisthes manimaculis (Anomura: Porcellanidae).</title>
        <authorList>
            <person name="Angst P."/>
        </authorList>
    </citation>
    <scope>NUCLEOTIDE SEQUENCE</scope>
    <source>
        <strain evidence="8">PB745_01</strain>
        <tissue evidence="8">Gill</tissue>
    </source>
</reference>
<proteinExistence type="inferred from homology"/>
<protein>
    <recommendedName>
        <fullName evidence="4">FK506-binding protein</fullName>
        <ecNumber evidence="4">5.2.1.8</ecNumber>
    </recommendedName>
</protein>
<sequence length="465" mass="51893">MFWGLVLEPGKRYTKVVDNPFHISAAVLDTSSQDKDVVRVLVEADQVETLIANLSVKHGILQCPLDLQFDVGSQVAFYTSGGKTPVHLSGYVVLDEDEDSLDGEEEEGEEEEEEMEGSEDEEIPSLVDTSSMKRKADQSSQVSAKKSKVMEVSNEKQQPATPKDKNQVDFRRLLHTEKNVPKEKEVKKNKIQSMEEEEEEDEDGDDEEEGEEDDVEGEEEDDEEEEEEEEVVKNEKPNPTTVTPAAKKQKNDRQGATPAKQPKTPKQATPESKQPKTKKQKTPGEKQPKTPKQESPAVKGNKTPKMEEKGKQNAMKQKTPKQKHAVNGETPEGDTSNKDVGLSTKLLRKKDMVQAGGGVRYQDLVIGWGRAAKSNGKRIEVYYEGKFFGTEKVFERCVEGEPLVFHLGRGEVIKGWDIGVVGMKIGGKRRIYCPPSMAYGTRGAAPHIPPNAELEFNVELKKIQM</sequence>